<dbReference type="eggNOG" id="ENOG502SGAZ">
    <property type="taxonomic scope" value="Eukaryota"/>
</dbReference>
<proteinExistence type="predicted"/>
<reference evidence="4" key="4">
    <citation type="journal article" date="2015" name="G3 (Bethesda)">
        <title>Genome sequences of three phytopathogenic species of the Magnaporthaceae family of fungi.</title>
        <authorList>
            <person name="Okagaki L.H."/>
            <person name="Nunes C.C."/>
            <person name="Sailsbery J."/>
            <person name="Clay B."/>
            <person name="Brown D."/>
            <person name="John T."/>
            <person name="Oh Y."/>
            <person name="Young N."/>
            <person name="Fitzgerald M."/>
            <person name="Haas B.J."/>
            <person name="Zeng Q."/>
            <person name="Young S."/>
            <person name="Adiconis X."/>
            <person name="Fan L."/>
            <person name="Levin J.Z."/>
            <person name="Mitchell T.K."/>
            <person name="Okubara P.A."/>
            <person name="Farman M.L."/>
            <person name="Kohn L.M."/>
            <person name="Birren B."/>
            <person name="Ma L.-J."/>
            <person name="Dean R.A."/>
        </authorList>
    </citation>
    <scope>NUCLEOTIDE SEQUENCE</scope>
    <source>
        <strain evidence="4">R3-111a-1</strain>
    </source>
</reference>
<feature type="region of interest" description="Disordered" evidence="1">
    <location>
        <begin position="148"/>
        <end position="178"/>
    </location>
</feature>
<gene>
    <name evidence="4" type="primary">20343883</name>
    <name evidence="3" type="ORF">GGTG_03425</name>
</gene>
<dbReference type="PROSITE" id="PS50181">
    <property type="entry name" value="FBOX"/>
    <property type="match status" value="1"/>
</dbReference>
<dbReference type="CDD" id="cd09917">
    <property type="entry name" value="F-box_SF"/>
    <property type="match status" value="1"/>
</dbReference>
<protein>
    <submittedName>
        <fullName evidence="3">F-box domain-containing protein</fullName>
    </submittedName>
</protein>
<dbReference type="SUPFAM" id="SSF81383">
    <property type="entry name" value="F-box domain"/>
    <property type="match status" value="1"/>
</dbReference>
<dbReference type="GeneID" id="20343883"/>
<evidence type="ECO:0000313" key="3">
    <source>
        <dbReference type="EMBL" id="EJT78324.1"/>
    </source>
</evidence>
<dbReference type="EnsemblFungi" id="EJT78324">
    <property type="protein sequence ID" value="EJT78324"/>
    <property type="gene ID" value="GGTG_03425"/>
</dbReference>
<dbReference type="InterPro" id="IPR001810">
    <property type="entry name" value="F-box_dom"/>
</dbReference>
<dbReference type="OrthoDB" id="9981546at2759"/>
<evidence type="ECO:0000313" key="5">
    <source>
        <dbReference type="Proteomes" id="UP000006039"/>
    </source>
</evidence>
<reference evidence="4" key="5">
    <citation type="submission" date="2018-04" db="UniProtKB">
        <authorList>
            <consortium name="EnsemblFungi"/>
        </authorList>
    </citation>
    <scope>IDENTIFICATION</scope>
    <source>
        <strain evidence="4">R3-111a-1</strain>
    </source>
</reference>
<evidence type="ECO:0000259" key="2">
    <source>
        <dbReference type="PROSITE" id="PS50181"/>
    </source>
</evidence>
<reference evidence="3" key="2">
    <citation type="submission" date="2010-07" db="EMBL/GenBank/DDBJ databases">
        <authorList>
            <consortium name="The Broad Institute Genome Sequencing Platform"/>
            <consortium name="Broad Institute Genome Sequencing Center for Infectious Disease"/>
            <person name="Ma L.-J."/>
            <person name="Dead R."/>
            <person name="Young S."/>
            <person name="Zeng Q."/>
            <person name="Koehrsen M."/>
            <person name="Alvarado L."/>
            <person name="Berlin A."/>
            <person name="Chapman S.B."/>
            <person name="Chen Z."/>
            <person name="Freedman E."/>
            <person name="Gellesch M."/>
            <person name="Goldberg J."/>
            <person name="Griggs A."/>
            <person name="Gujja S."/>
            <person name="Heilman E.R."/>
            <person name="Heiman D."/>
            <person name="Hepburn T."/>
            <person name="Howarth C."/>
            <person name="Jen D."/>
            <person name="Larson L."/>
            <person name="Mehta T."/>
            <person name="Neiman D."/>
            <person name="Pearson M."/>
            <person name="Roberts A."/>
            <person name="Saif S."/>
            <person name="Shea T."/>
            <person name="Shenoy N."/>
            <person name="Sisk P."/>
            <person name="Stolte C."/>
            <person name="Sykes S."/>
            <person name="Walk T."/>
            <person name="White J."/>
            <person name="Yandava C."/>
            <person name="Haas B."/>
            <person name="Nusbaum C."/>
            <person name="Birren B."/>
        </authorList>
    </citation>
    <scope>NUCLEOTIDE SEQUENCE</scope>
    <source>
        <strain evidence="3">R3-111a-1</strain>
    </source>
</reference>
<evidence type="ECO:0000256" key="1">
    <source>
        <dbReference type="SAM" id="MobiDB-lite"/>
    </source>
</evidence>
<accession>J3NQ68</accession>
<dbReference type="AlphaFoldDB" id="J3NQ68"/>
<dbReference type="HOGENOM" id="CLU_044875_0_0_1"/>
<reference evidence="3" key="3">
    <citation type="submission" date="2010-09" db="EMBL/GenBank/DDBJ databases">
        <title>Annotation of Gaeumannomyces graminis var. tritici R3-111a-1.</title>
        <authorList>
            <consortium name="The Broad Institute Genome Sequencing Platform"/>
            <person name="Ma L.-J."/>
            <person name="Dead R."/>
            <person name="Young S.K."/>
            <person name="Zeng Q."/>
            <person name="Gargeya S."/>
            <person name="Fitzgerald M."/>
            <person name="Haas B."/>
            <person name="Abouelleil A."/>
            <person name="Alvarado L."/>
            <person name="Arachchi H.M."/>
            <person name="Berlin A."/>
            <person name="Brown A."/>
            <person name="Chapman S.B."/>
            <person name="Chen Z."/>
            <person name="Dunbar C."/>
            <person name="Freedman E."/>
            <person name="Gearin G."/>
            <person name="Gellesch M."/>
            <person name="Goldberg J."/>
            <person name="Griggs A."/>
            <person name="Gujja S."/>
            <person name="Heiman D."/>
            <person name="Howarth C."/>
            <person name="Larson L."/>
            <person name="Lui A."/>
            <person name="MacDonald P.J.P."/>
            <person name="Mehta T."/>
            <person name="Montmayeur A."/>
            <person name="Murphy C."/>
            <person name="Neiman D."/>
            <person name="Pearson M."/>
            <person name="Priest M."/>
            <person name="Roberts A."/>
            <person name="Saif S."/>
            <person name="Shea T."/>
            <person name="Shenoy N."/>
            <person name="Sisk P."/>
            <person name="Stolte C."/>
            <person name="Sykes S."/>
            <person name="Yandava C."/>
            <person name="Wortman J."/>
            <person name="Nusbaum C."/>
            <person name="Birren B."/>
        </authorList>
    </citation>
    <scope>NUCLEOTIDE SEQUENCE</scope>
    <source>
        <strain evidence="3">R3-111a-1</strain>
    </source>
</reference>
<dbReference type="RefSeq" id="XP_009219469.1">
    <property type="nucleotide sequence ID" value="XM_009221205.1"/>
</dbReference>
<organism evidence="3">
    <name type="scientific">Gaeumannomyces tritici (strain R3-111a-1)</name>
    <name type="common">Wheat and barley take-all root rot fungus</name>
    <name type="synonym">Gaeumannomyces graminis var. tritici</name>
    <dbReference type="NCBI Taxonomy" id="644352"/>
    <lineage>
        <taxon>Eukaryota</taxon>
        <taxon>Fungi</taxon>
        <taxon>Dikarya</taxon>
        <taxon>Ascomycota</taxon>
        <taxon>Pezizomycotina</taxon>
        <taxon>Sordariomycetes</taxon>
        <taxon>Sordariomycetidae</taxon>
        <taxon>Magnaporthales</taxon>
        <taxon>Magnaporthaceae</taxon>
        <taxon>Gaeumannomyces</taxon>
    </lineage>
</organism>
<dbReference type="Proteomes" id="UP000006039">
    <property type="component" value="Unassembled WGS sequence"/>
</dbReference>
<name>J3NQ68_GAET3</name>
<dbReference type="Pfam" id="PF12937">
    <property type="entry name" value="F-box-like"/>
    <property type="match status" value="1"/>
</dbReference>
<reference evidence="5" key="1">
    <citation type="submission" date="2010-07" db="EMBL/GenBank/DDBJ databases">
        <title>The genome sequence of Gaeumannomyces graminis var. tritici strain R3-111a-1.</title>
        <authorList>
            <consortium name="The Broad Institute Genome Sequencing Platform"/>
            <person name="Ma L.-J."/>
            <person name="Dead R."/>
            <person name="Young S."/>
            <person name="Zeng Q."/>
            <person name="Koehrsen M."/>
            <person name="Alvarado L."/>
            <person name="Berlin A."/>
            <person name="Chapman S.B."/>
            <person name="Chen Z."/>
            <person name="Freedman E."/>
            <person name="Gellesch M."/>
            <person name="Goldberg J."/>
            <person name="Griggs A."/>
            <person name="Gujja S."/>
            <person name="Heilman E.R."/>
            <person name="Heiman D."/>
            <person name="Hepburn T."/>
            <person name="Howarth C."/>
            <person name="Jen D."/>
            <person name="Larson L."/>
            <person name="Mehta T."/>
            <person name="Neiman D."/>
            <person name="Pearson M."/>
            <person name="Roberts A."/>
            <person name="Saif S."/>
            <person name="Shea T."/>
            <person name="Shenoy N."/>
            <person name="Sisk P."/>
            <person name="Stolte C."/>
            <person name="Sykes S."/>
            <person name="Walk T."/>
            <person name="White J."/>
            <person name="Yandava C."/>
            <person name="Haas B."/>
            <person name="Nusbaum C."/>
            <person name="Birren B."/>
        </authorList>
    </citation>
    <scope>NUCLEOTIDE SEQUENCE [LARGE SCALE GENOMIC DNA]</scope>
    <source>
        <strain evidence="5">R3-111a-1</strain>
    </source>
</reference>
<feature type="domain" description="F-box" evidence="2">
    <location>
        <begin position="5"/>
        <end position="53"/>
    </location>
</feature>
<keyword evidence="5" id="KW-1185">Reference proteome</keyword>
<dbReference type="EMBL" id="GL385396">
    <property type="protein sequence ID" value="EJT78324.1"/>
    <property type="molecule type" value="Genomic_DNA"/>
</dbReference>
<evidence type="ECO:0000313" key="4">
    <source>
        <dbReference type="EnsemblFungi" id="EJT78324"/>
    </source>
</evidence>
<dbReference type="InterPro" id="IPR036047">
    <property type="entry name" value="F-box-like_dom_sf"/>
</dbReference>
<dbReference type="STRING" id="644352.J3NQ68"/>
<sequence length="373" mass="41122">MASDPATLESLPNEILLSVLSDFPAEALLPLSAVSRRFHAIVLRLLSNRLASVVSASNELILECYHPSAKLSTPYLHCKFLGTGPLDGSRSISCPAVEAGLAEEEVPEEGSEHSLWQLRQLYSHFRPLPLEEGGRVGRRRRARAALQQLQQQDVASGNAAAPTNSETVEEETPEPPSLDVNLDEAELFTQLCTVTNLVKLGPRHGIFSSHINISDGVIRVWRDWLGSAAAGGSEWMPGVDGGAQAGILWADPHKHVGVRFRVSETTDHWRAPLLVSVNDDPPVSYRLVYDELVVRTSQLLLKTEKSDAQETTSSDTAVFLNKKPPAVEFNPAQMLFYPANIKLAPFVAPSERKQHRFDRSRWGYSPWRPTVTA</sequence>
<dbReference type="VEuPathDB" id="FungiDB:GGTG_03425"/>